<feature type="signal peptide" evidence="1">
    <location>
        <begin position="1"/>
        <end position="24"/>
    </location>
</feature>
<accession>A0ABU7XCV4</accession>
<dbReference type="InterPro" id="IPR036866">
    <property type="entry name" value="RibonucZ/Hydroxyglut_hydro"/>
</dbReference>
<dbReference type="PANTHER" id="PTHR42951:SF20">
    <property type="entry name" value="BETA LACTAMASE"/>
    <property type="match status" value="1"/>
</dbReference>
<reference evidence="3 4" key="1">
    <citation type="submission" date="2024-02" db="EMBL/GenBank/DDBJ databases">
        <authorList>
            <person name="Grouzdev D."/>
        </authorList>
    </citation>
    <scope>NUCLEOTIDE SEQUENCE [LARGE SCALE GENOMIC DNA]</scope>
    <source>
        <strain evidence="3 4">9N</strain>
    </source>
</reference>
<name>A0ABU7XCV4_9HYPH</name>
<protein>
    <submittedName>
        <fullName evidence="3">MBL fold metallo-hydrolase</fullName>
    </submittedName>
</protein>
<dbReference type="InterPro" id="IPR050855">
    <property type="entry name" value="NDM-1-like"/>
</dbReference>
<dbReference type="Gene3D" id="3.60.15.10">
    <property type="entry name" value="Ribonuclease Z/Hydroxyacylglutathione hydrolase-like"/>
    <property type="match status" value="1"/>
</dbReference>
<evidence type="ECO:0000256" key="1">
    <source>
        <dbReference type="SAM" id="SignalP"/>
    </source>
</evidence>
<dbReference type="PANTHER" id="PTHR42951">
    <property type="entry name" value="METALLO-BETA-LACTAMASE DOMAIN-CONTAINING"/>
    <property type="match status" value="1"/>
</dbReference>
<evidence type="ECO:0000313" key="3">
    <source>
        <dbReference type="EMBL" id="MEF3365224.1"/>
    </source>
</evidence>
<feature type="chain" id="PRO_5045648526" evidence="1">
    <location>
        <begin position="25"/>
        <end position="492"/>
    </location>
</feature>
<dbReference type="Proteomes" id="UP001350748">
    <property type="component" value="Unassembled WGS sequence"/>
</dbReference>
<dbReference type="SMART" id="SM00849">
    <property type="entry name" value="Lactamase_B"/>
    <property type="match status" value="1"/>
</dbReference>
<dbReference type="EMBL" id="JAZHYN010000003">
    <property type="protein sequence ID" value="MEF3365224.1"/>
    <property type="molecule type" value="Genomic_DNA"/>
</dbReference>
<dbReference type="SUPFAM" id="SSF56281">
    <property type="entry name" value="Metallo-hydrolase/oxidoreductase"/>
    <property type="match status" value="1"/>
</dbReference>
<evidence type="ECO:0000313" key="4">
    <source>
        <dbReference type="Proteomes" id="UP001350748"/>
    </source>
</evidence>
<keyword evidence="4" id="KW-1185">Reference proteome</keyword>
<proteinExistence type="predicted"/>
<dbReference type="InterPro" id="IPR001279">
    <property type="entry name" value="Metallo-B-lactamas"/>
</dbReference>
<comment type="caution">
    <text evidence="3">The sequence shown here is derived from an EMBL/GenBank/DDBJ whole genome shotgun (WGS) entry which is preliminary data.</text>
</comment>
<feature type="domain" description="Metallo-beta-lactamase" evidence="2">
    <location>
        <begin position="286"/>
        <end position="471"/>
    </location>
</feature>
<organism evidence="3 4">
    <name type="scientific">Methylocystis borbori</name>
    <dbReference type="NCBI Taxonomy" id="3118750"/>
    <lineage>
        <taxon>Bacteria</taxon>
        <taxon>Pseudomonadati</taxon>
        <taxon>Pseudomonadota</taxon>
        <taxon>Alphaproteobacteria</taxon>
        <taxon>Hyphomicrobiales</taxon>
        <taxon>Methylocystaceae</taxon>
        <taxon>Methylocystis</taxon>
    </lineage>
</organism>
<gene>
    <name evidence="3" type="ORF">V3H18_01615</name>
</gene>
<evidence type="ECO:0000259" key="2">
    <source>
        <dbReference type="SMART" id="SM00849"/>
    </source>
</evidence>
<dbReference type="Pfam" id="PF00753">
    <property type="entry name" value="Lactamase_B"/>
    <property type="match status" value="1"/>
</dbReference>
<keyword evidence="1" id="KW-0732">Signal</keyword>
<sequence>MRRQSHFLRGLTLAVSFAALSAHAASLQEAANALGASNLKSLEFSGSGHWFNFGQATAPDSVWPKFDVSSYEARINYEFPAAQVALTRIQVVEPNRQRPAPTEQKLNWLVSGDKAWNFQPPNNAPPGAASVATPQPAQVEQRISEIWETPQGFLKAALANGAKSQASGAGVEVSFDSADKHHYIGFINAKNEVEWVRSWIDSPVLGDTLFETKFKDYKDFGGVQFPAELTRVQGEHPVLHINVASARLNPGVDIAVPENVAGFKAEPPEVKSEKLAEGVYWLTGGTHHSVLIEQKDHVVLVEAPLNEERSLAVIAKVAEIAPGKPIKYVVNSHVHFDHSGGLRTLVDAGATVVTHELDKPYYEKVWAAPHTLRPDRLAQSKKPAKFETYADKHVLSDGARTIEIHRIAGNGHSDELALIYLPKEKILVEADAYTPAAKDAPPPKTANPYSVNLYENIQKLKLDVAQIAGLHGPRIVTLADLRAAIGQPPLAQ</sequence>
<dbReference type="RefSeq" id="WP_332080133.1">
    <property type="nucleotide sequence ID" value="NZ_JAZHYN010000003.1"/>
</dbReference>